<keyword evidence="2" id="KW-1185">Reference proteome</keyword>
<protein>
    <submittedName>
        <fullName evidence="1">Uncharacterized protein</fullName>
    </submittedName>
</protein>
<dbReference type="EMBL" id="QTSX02003797">
    <property type="protein sequence ID" value="KAJ9068056.1"/>
    <property type="molecule type" value="Genomic_DNA"/>
</dbReference>
<gene>
    <name evidence="1" type="ORF">DSO57_1032632</name>
</gene>
<proteinExistence type="predicted"/>
<evidence type="ECO:0000313" key="2">
    <source>
        <dbReference type="Proteomes" id="UP001165960"/>
    </source>
</evidence>
<dbReference type="Proteomes" id="UP001165960">
    <property type="component" value="Unassembled WGS sequence"/>
</dbReference>
<name>A0ACC2T0B5_9FUNG</name>
<evidence type="ECO:0000313" key="1">
    <source>
        <dbReference type="EMBL" id="KAJ9068056.1"/>
    </source>
</evidence>
<organism evidence="1 2">
    <name type="scientific">Entomophthora muscae</name>
    <dbReference type="NCBI Taxonomy" id="34485"/>
    <lineage>
        <taxon>Eukaryota</taxon>
        <taxon>Fungi</taxon>
        <taxon>Fungi incertae sedis</taxon>
        <taxon>Zoopagomycota</taxon>
        <taxon>Entomophthoromycotina</taxon>
        <taxon>Entomophthoromycetes</taxon>
        <taxon>Entomophthorales</taxon>
        <taxon>Entomophthoraceae</taxon>
        <taxon>Entomophthora</taxon>
    </lineage>
</organism>
<reference evidence="1" key="1">
    <citation type="submission" date="2022-04" db="EMBL/GenBank/DDBJ databases">
        <title>Genome of the entomopathogenic fungus Entomophthora muscae.</title>
        <authorList>
            <person name="Elya C."/>
            <person name="Lovett B.R."/>
            <person name="Lee E."/>
            <person name="Macias A.M."/>
            <person name="Hajek A.E."/>
            <person name="De Bivort B.L."/>
            <person name="Kasson M.T."/>
            <person name="De Fine Licht H.H."/>
            <person name="Stajich J.E."/>
        </authorList>
    </citation>
    <scope>NUCLEOTIDE SEQUENCE</scope>
    <source>
        <strain evidence="1">Berkeley</strain>
    </source>
</reference>
<comment type="caution">
    <text evidence="1">The sequence shown here is derived from an EMBL/GenBank/DDBJ whole genome shotgun (WGS) entry which is preliminary data.</text>
</comment>
<sequence>MDFEDTPRETATEDPLDYKTANFLTSVRQSHDVSSLGPYKPQTEESEDDVPAAELVEETKRELSSQTARETMASRLIKKIHVSLPYLPLTTFAIDPTNSSKELRLSAKKKNKQLHDQIDAQNNADNSASKPRVPQKRKS</sequence>
<accession>A0ACC2T0B5</accession>